<accession>A0A4Q7XCG5</accession>
<name>A0A4Q7XCG5_9ACTN</name>
<comment type="caution">
    <text evidence="1">The sequence shown here is derived from an EMBL/GenBank/DDBJ whole genome shotgun (WGS) entry which is preliminary data.</text>
</comment>
<dbReference type="SUPFAM" id="SSF141694">
    <property type="entry name" value="AF2212/PG0164-like"/>
    <property type="match status" value="1"/>
</dbReference>
<proteinExistence type="predicted"/>
<dbReference type="Proteomes" id="UP000292027">
    <property type="component" value="Unassembled WGS sequence"/>
</dbReference>
<dbReference type="Pfam" id="PF08922">
    <property type="entry name" value="DUF1905"/>
    <property type="match status" value="1"/>
</dbReference>
<organism evidence="1 2">
    <name type="scientific">Kribbella rubisoli</name>
    <dbReference type="NCBI Taxonomy" id="3075929"/>
    <lineage>
        <taxon>Bacteria</taxon>
        <taxon>Bacillati</taxon>
        <taxon>Actinomycetota</taxon>
        <taxon>Actinomycetes</taxon>
        <taxon>Propionibacteriales</taxon>
        <taxon>Kribbellaceae</taxon>
        <taxon>Kribbella</taxon>
    </lineage>
</organism>
<evidence type="ECO:0000313" key="1">
    <source>
        <dbReference type="EMBL" id="RZU20425.1"/>
    </source>
</evidence>
<dbReference type="InterPro" id="IPR037079">
    <property type="entry name" value="AF2212/PG0164-like_sf"/>
</dbReference>
<dbReference type="OrthoDB" id="2604865at2"/>
<dbReference type="RefSeq" id="WP_130443044.1">
    <property type="nucleotide sequence ID" value="NZ_SHKR01000011.1"/>
</dbReference>
<reference evidence="1 2" key="1">
    <citation type="journal article" date="2015" name="Stand. Genomic Sci.">
        <title>Genomic Encyclopedia of Bacterial and Archaeal Type Strains, Phase III: the genomes of soil and plant-associated and newly described type strains.</title>
        <authorList>
            <person name="Whitman W.B."/>
            <person name="Woyke T."/>
            <person name="Klenk H.P."/>
            <person name="Zhou Y."/>
            <person name="Lilburn T.G."/>
            <person name="Beck B.J."/>
            <person name="De Vos P."/>
            <person name="Vandamme P."/>
            <person name="Eisen J.A."/>
            <person name="Garrity G."/>
            <person name="Hugenholtz P."/>
            <person name="Kyrpides N.C."/>
        </authorList>
    </citation>
    <scope>NUCLEOTIDE SEQUENCE [LARGE SCALE GENOMIC DNA]</scope>
    <source>
        <strain evidence="1 2">VKM Ac-2540</strain>
    </source>
</reference>
<evidence type="ECO:0000313" key="2">
    <source>
        <dbReference type="Proteomes" id="UP000292027"/>
    </source>
</evidence>
<dbReference type="EMBL" id="SHKR01000011">
    <property type="protein sequence ID" value="RZU20425.1"/>
    <property type="molecule type" value="Genomic_DNA"/>
</dbReference>
<dbReference type="Gene3D" id="2.40.30.100">
    <property type="entry name" value="AF2212/PG0164-like"/>
    <property type="match status" value="1"/>
</dbReference>
<keyword evidence="2" id="KW-1185">Reference proteome</keyword>
<dbReference type="AlphaFoldDB" id="A0A4Q7XCG5"/>
<dbReference type="Pfam" id="PF13376">
    <property type="entry name" value="OmdA"/>
    <property type="match status" value="1"/>
</dbReference>
<gene>
    <name evidence="1" type="ORF">EV645_2659</name>
</gene>
<dbReference type="InterPro" id="IPR015018">
    <property type="entry name" value="DUF1905"/>
</dbReference>
<sequence length="149" mass="16173">MKFTAELLSTGKNTAGFEVPDSVVESLGGGGRPKVSVTVNGFTFRTSIARMGGRYLLGFSAERRTEAGVTAGEVLEVDVELDTAPRELEVPEPLAAALAADSQAQEFWETLSYSNRQWHVLQVTSAKTDATRDRRIEKSIAALRDGRAR</sequence>
<protein>
    <submittedName>
        <fullName evidence="1">Uncharacterized protein DUF1905</fullName>
    </submittedName>
</protein>